<dbReference type="EMBL" id="BCMH01000012">
    <property type="protein sequence ID" value="GAX04111.1"/>
    <property type="molecule type" value="Genomic_DNA"/>
</dbReference>
<gene>
    <name evidence="5" type="primary">dnaD_2</name>
    <name evidence="5" type="ORF">IWT140_01748</name>
</gene>
<feature type="domain" description="DnaB/C C-terminal" evidence="3">
    <location>
        <begin position="172"/>
        <end position="236"/>
    </location>
</feature>
<feature type="region of interest" description="Disordered" evidence="2">
    <location>
        <begin position="233"/>
        <end position="265"/>
    </location>
</feature>
<dbReference type="Pfam" id="PF14297">
    <property type="entry name" value="Lin1244_N"/>
    <property type="match status" value="1"/>
</dbReference>
<dbReference type="PANTHER" id="PTHR39196:SF1">
    <property type="entry name" value="PRIMOSOME, DNAD SUBUNIT"/>
    <property type="match status" value="1"/>
</dbReference>
<name>A0A1Z5IRQ7_9LACO</name>
<dbReference type="AlphaFoldDB" id="A0A1Z5IRQ7"/>
<accession>A0A1Z5IRQ7</accession>
<reference evidence="5 6" key="1">
    <citation type="submission" date="2015-11" db="EMBL/GenBank/DDBJ databases">
        <title>Draft genome sequences of new species of the genus Lactobacillus isolated from orchardgrass silage.</title>
        <authorList>
            <person name="Tohno M."/>
            <person name="Tanizawa Y."/>
            <person name="Arita M."/>
        </authorList>
    </citation>
    <scope>NUCLEOTIDE SEQUENCE [LARGE SCALE GENOMIC DNA]</scope>
    <source>
        <strain evidence="5 6">IWT140</strain>
    </source>
</reference>
<dbReference type="InterPro" id="IPR025400">
    <property type="entry name" value="Lin1244/Lin1753-like_N"/>
</dbReference>
<evidence type="ECO:0000313" key="5">
    <source>
        <dbReference type="EMBL" id="GAX04111.1"/>
    </source>
</evidence>
<dbReference type="InterPro" id="IPR034829">
    <property type="entry name" value="DnaD-like_sf"/>
</dbReference>
<dbReference type="NCBIfam" id="TIGR01446">
    <property type="entry name" value="DnaD_dom"/>
    <property type="match status" value="1"/>
</dbReference>
<evidence type="ECO:0000313" key="6">
    <source>
        <dbReference type="Proteomes" id="UP000198430"/>
    </source>
</evidence>
<comment type="caution">
    <text evidence="5">The sequence shown here is derived from an EMBL/GenBank/DDBJ whole genome shotgun (WGS) entry which is preliminary data.</text>
</comment>
<evidence type="ECO:0000259" key="4">
    <source>
        <dbReference type="Pfam" id="PF14297"/>
    </source>
</evidence>
<evidence type="ECO:0000259" key="3">
    <source>
        <dbReference type="Pfam" id="PF07261"/>
    </source>
</evidence>
<evidence type="ECO:0000256" key="2">
    <source>
        <dbReference type="SAM" id="MobiDB-lite"/>
    </source>
</evidence>
<dbReference type="SUPFAM" id="SSF158499">
    <property type="entry name" value="DnaD domain-like"/>
    <property type="match status" value="1"/>
</dbReference>
<keyword evidence="6" id="KW-1185">Reference proteome</keyword>
<organism evidence="5 6">
    <name type="scientific">Secundilactobacillus pentosiphilus</name>
    <dbReference type="NCBI Taxonomy" id="1714682"/>
    <lineage>
        <taxon>Bacteria</taxon>
        <taxon>Bacillati</taxon>
        <taxon>Bacillota</taxon>
        <taxon>Bacilli</taxon>
        <taxon>Lactobacillales</taxon>
        <taxon>Lactobacillaceae</taxon>
        <taxon>Secundilactobacillus</taxon>
    </lineage>
</organism>
<dbReference type="PANTHER" id="PTHR39196">
    <property type="entry name" value="PRIMOSOME, DNAD SUBUNIT"/>
    <property type="match status" value="1"/>
</dbReference>
<dbReference type="RefSeq" id="WP_089089067.1">
    <property type="nucleotide sequence ID" value="NZ_BCMH01000012.1"/>
</dbReference>
<feature type="domain" description="Lin1244/Lin1753-like N-terminal" evidence="4">
    <location>
        <begin position="11"/>
        <end position="104"/>
    </location>
</feature>
<protein>
    <submittedName>
        <fullName evidence="5">DNA replication protein DnaD</fullName>
    </submittedName>
</protein>
<sequence length="265" mass="30270">MARPVKDGLDYFPLDVDFAVNPKTEAIMGEFGAKGVLLMIYLLSAVYRKGYYLVWDKLEQMQLVNRVQGSSPEMANQIVDRLIAYGTFDKELFNSAKVLTSLRIQETYFDAIKRRKTPKPTKYLVNVNINSGSSEVNDDINTQSKVKETKEKNIDDDDARANVIDLWTDLWGFPNAVARPELDELIDQIGPELVTYAIQIAGEHQVERYGALKYLQTVIKGWKQLKITTLEQAKKANKEHEQRRKSNQRVPASSAEPRTRKDWVG</sequence>
<feature type="compositionally biased region" description="Basic and acidic residues" evidence="2">
    <location>
        <begin position="233"/>
        <end position="244"/>
    </location>
</feature>
<dbReference type="Gene3D" id="1.10.10.630">
    <property type="entry name" value="DnaD domain-like"/>
    <property type="match status" value="1"/>
</dbReference>
<dbReference type="Pfam" id="PF07261">
    <property type="entry name" value="DnaB_2"/>
    <property type="match status" value="1"/>
</dbReference>
<evidence type="ECO:0000256" key="1">
    <source>
        <dbReference type="ARBA" id="ARBA00093462"/>
    </source>
</evidence>
<dbReference type="InterPro" id="IPR006343">
    <property type="entry name" value="DnaB/C_C"/>
</dbReference>
<dbReference type="Proteomes" id="UP000198430">
    <property type="component" value="Unassembled WGS sequence"/>
</dbReference>
<proteinExistence type="inferred from homology"/>
<comment type="similarity">
    <text evidence="1">Belongs to the DnaB/DnaD family.</text>
</comment>